<evidence type="ECO:0000313" key="2">
    <source>
        <dbReference type="Proteomes" id="UP000194236"/>
    </source>
</evidence>
<dbReference type="EMBL" id="MUJZ01036255">
    <property type="protein sequence ID" value="OTF76697.1"/>
    <property type="molecule type" value="Genomic_DNA"/>
</dbReference>
<gene>
    <name evidence="1" type="ORF">BLA29_011874</name>
</gene>
<dbReference type="Proteomes" id="UP000194236">
    <property type="component" value="Unassembled WGS sequence"/>
</dbReference>
<keyword evidence="2" id="KW-1185">Reference proteome</keyword>
<proteinExistence type="predicted"/>
<comment type="caution">
    <text evidence="1">The sequence shown here is derived from an EMBL/GenBank/DDBJ whole genome shotgun (WGS) entry which is preliminary data.</text>
</comment>
<accession>A0A1Y3B927</accession>
<evidence type="ECO:0000313" key="1">
    <source>
        <dbReference type="EMBL" id="OTF76697.1"/>
    </source>
</evidence>
<sequence length="21" mass="2565">MLADYRMVATLKRYRKNLNAH</sequence>
<dbReference type="AlphaFoldDB" id="A0A1Y3B927"/>
<reference evidence="1 2" key="1">
    <citation type="submission" date="2017-03" db="EMBL/GenBank/DDBJ databases">
        <title>Genome Survey of Euroglyphus maynei.</title>
        <authorList>
            <person name="Arlian L.G."/>
            <person name="Morgan M.S."/>
            <person name="Rider S.D."/>
        </authorList>
    </citation>
    <scope>NUCLEOTIDE SEQUENCE [LARGE SCALE GENOMIC DNA]</scope>
    <source>
        <strain evidence="1">Arlian Lab</strain>
        <tissue evidence="1">Whole body</tissue>
    </source>
</reference>
<organism evidence="1 2">
    <name type="scientific">Euroglyphus maynei</name>
    <name type="common">Mayne's house dust mite</name>
    <dbReference type="NCBI Taxonomy" id="6958"/>
    <lineage>
        <taxon>Eukaryota</taxon>
        <taxon>Metazoa</taxon>
        <taxon>Ecdysozoa</taxon>
        <taxon>Arthropoda</taxon>
        <taxon>Chelicerata</taxon>
        <taxon>Arachnida</taxon>
        <taxon>Acari</taxon>
        <taxon>Acariformes</taxon>
        <taxon>Sarcoptiformes</taxon>
        <taxon>Astigmata</taxon>
        <taxon>Psoroptidia</taxon>
        <taxon>Analgoidea</taxon>
        <taxon>Pyroglyphidae</taxon>
        <taxon>Pyroglyphinae</taxon>
        <taxon>Euroglyphus</taxon>
    </lineage>
</organism>
<name>A0A1Y3B927_EURMA</name>
<protein>
    <submittedName>
        <fullName evidence="1">Uncharacterized protein</fullName>
    </submittedName>
</protein>